<dbReference type="EC" id="6.3.2.4" evidence="4 16"/>
<keyword evidence="6 16" id="KW-0436">Ligase</keyword>
<dbReference type="InterPro" id="IPR005905">
    <property type="entry name" value="D_ala_D_ala"/>
</dbReference>
<dbReference type="PANTHER" id="PTHR23132">
    <property type="entry name" value="D-ALANINE--D-ALANINE LIGASE"/>
    <property type="match status" value="1"/>
</dbReference>
<evidence type="ECO:0000256" key="17">
    <source>
        <dbReference type="PIRSR" id="PIRSR039102-1"/>
    </source>
</evidence>
<keyword evidence="7 18" id="KW-0479">Metal-binding</keyword>
<evidence type="ECO:0000313" key="21">
    <source>
        <dbReference type="EMBL" id="HGG99232.1"/>
    </source>
</evidence>
<keyword evidence="11 16" id="KW-0133">Cell shape</keyword>
<dbReference type="PROSITE" id="PS50975">
    <property type="entry name" value="ATP_GRASP"/>
    <property type="match status" value="1"/>
</dbReference>
<dbReference type="InterPro" id="IPR000291">
    <property type="entry name" value="D-Ala_lig_Van_CS"/>
</dbReference>
<comment type="subcellular location">
    <subcellularLocation>
        <location evidence="2 16">Cytoplasm</location>
    </subcellularLocation>
</comment>
<comment type="catalytic activity">
    <reaction evidence="15 16">
        <text>2 D-alanine + ATP = D-alanyl-D-alanine + ADP + phosphate + H(+)</text>
        <dbReference type="Rhea" id="RHEA:11224"/>
        <dbReference type="ChEBI" id="CHEBI:15378"/>
        <dbReference type="ChEBI" id="CHEBI:30616"/>
        <dbReference type="ChEBI" id="CHEBI:43474"/>
        <dbReference type="ChEBI" id="CHEBI:57416"/>
        <dbReference type="ChEBI" id="CHEBI:57822"/>
        <dbReference type="ChEBI" id="CHEBI:456216"/>
        <dbReference type="EC" id="6.3.2.4"/>
    </reaction>
</comment>
<dbReference type="PIRSF" id="PIRSF039102">
    <property type="entry name" value="Ddl/VanB"/>
    <property type="match status" value="1"/>
</dbReference>
<comment type="pathway">
    <text evidence="16">Cell wall biogenesis; peptidoglycan biosynthesis.</text>
</comment>
<keyword evidence="8 19" id="KW-0547">Nucleotide-binding</keyword>
<comment type="cofactor">
    <cofactor evidence="18">
        <name>Mg(2+)</name>
        <dbReference type="ChEBI" id="CHEBI:18420"/>
    </cofactor>
    <cofactor evidence="18">
        <name>Mn(2+)</name>
        <dbReference type="ChEBI" id="CHEBI:29035"/>
    </cofactor>
    <text evidence="18">Binds 2 magnesium or manganese ions per subunit.</text>
</comment>
<organism evidence="21">
    <name type="scientific">Thermodesulfovibrio aggregans</name>
    <dbReference type="NCBI Taxonomy" id="86166"/>
    <lineage>
        <taxon>Bacteria</taxon>
        <taxon>Pseudomonadati</taxon>
        <taxon>Nitrospirota</taxon>
        <taxon>Thermodesulfovibrionia</taxon>
        <taxon>Thermodesulfovibrionales</taxon>
        <taxon>Thermodesulfovibrionaceae</taxon>
        <taxon>Thermodesulfovibrio</taxon>
    </lineage>
</organism>
<dbReference type="GO" id="GO:0005524">
    <property type="term" value="F:ATP binding"/>
    <property type="evidence" value="ECO:0007669"/>
    <property type="project" value="UniProtKB-UniRule"/>
</dbReference>
<dbReference type="FunFam" id="3.30.470.20:FF:000008">
    <property type="entry name" value="D-alanine--D-alanine ligase"/>
    <property type="match status" value="1"/>
</dbReference>
<evidence type="ECO:0000256" key="19">
    <source>
        <dbReference type="PROSITE-ProRule" id="PRU00409"/>
    </source>
</evidence>
<dbReference type="NCBIfam" id="TIGR01205">
    <property type="entry name" value="D_ala_D_alaTIGR"/>
    <property type="match status" value="1"/>
</dbReference>
<evidence type="ECO:0000256" key="10">
    <source>
        <dbReference type="ARBA" id="ARBA00022842"/>
    </source>
</evidence>
<keyword evidence="10 18" id="KW-0460">Magnesium</keyword>
<evidence type="ECO:0000256" key="6">
    <source>
        <dbReference type="ARBA" id="ARBA00022598"/>
    </source>
</evidence>
<reference evidence="21" key="1">
    <citation type="journal article" date="2020" name="mSystems">
        <title>Genome- and Community-Level Interaction Insights into Carbon Utilization and Element Cycling Functions of Hydrothermarchaeota in Hydrothermal Sediment.</title>
        <authorList>
            <person name="Zhou Z."/>
            <person name="Liu Y."/>
            <person name="Xu W."/>
            <person name="Pan J."/>
            <person name="Luo Z.H."/>
            <person name="Li M."/>
        </authorList>
    </citation>
    <scope>NUCLEOTIDE SEQUENCE [LARGE SCALE GENOMIC DNA]</scope>
    <source>
        <strain evidence="21">SpSt-788</strain>
    </source>
</reference>
<evidence type="ECO:0000256" key="18">
    <source>
        <dbReference type="PIRSR" id="PIRSR039102-3"/>
    </source>
</evidence>
<dbReference type="SUPFAM" id="SSF56059">
    <property type="entry name" value="Glutathione synthetase ATP-binding domain-like"/>
    <property type="match status" value="1"/>
</dbReference>
<evidence type="ECO:0000256" key="13">
    <source>
        <dbReference type="ARBA" id="ARBA00023211"/>
    </source>
</evidence>
<feature type="binding site" evidence="18">
    <location>
        <position position="263"/>
    </location>
    <ligand>
        <name>Mg(2+)</name>
        <dbReference type="ChEBI" id="CHEBI:18420"/>
        <label>1</label>
    </ligand>
</feature>
<evidence type="ECO:0000256" key="1">
    <source>
        <dbReference type="ARBA" id="ARBA00001936"/>
    </source>
</evidence>
<dbReference type="Gene3D" id="3.30.1490.20">
    <property type="entry name" value="ATP-grasp fold, A domain"/>
    <property type="match status" value="1"/>
</dbReference>
<keyword evidence="9 19" id="KW-0067">ATP-binding</keyword>
<evidence type="ECO:0000259" key="20">
    <source>
        <dbReference type="PROSITE" id="PS50975"/>
    </source>
</evidence>
<evidence type="ECO:0000256" key="7">
    <source>
        <dbReference type="ARBA" id="ARBA00022723"/>
    </source>
</evidence>
<dbReference type="InterPro" id="IPR013815">
    <property type="entry name" value="ATP_grasp_subdomain_1"/>
</dbReference>
<evidence type="ECO:0000256" key="16">
    <source>
        <dbReference type="HAMAP-Rule" id="MF_00047"/>
    </source>
</evidence>
<dbReference type="GO" id="GO:0071555">
    <property type="term" value="P:cell wall organization"/>
    <property type="evidence" value="ECO:0007669"/>
    <property type="project" value="UniProtKB-KW"/>
</dbReference>
<dbReference type="AlphaFoldDB" id="A0A7C4AIZ4"/>
<keyword evidence="5 16" id="KW-0963">Cytoplasm</keyword>
<evidence type="ECO:0000256" key="5">
    <source>
        <dbReference type="ARBA" id="ARBA00022490"/>
    </source>
</evidence>
<feature type="binding site" evidence="18">
    <location>
        <position position="250"/>
    </location>
    <ligand>
        <name>Mg(2+)</name>
        <dbReference type="ChEBI" id="CHEBI:18420"/>
        <label>1</label>
    </ligand>
</feature>
<feature type="binding site" evidence="18">
    <location>
        <position position="263"/>
    </location>
    <ligand>
        <name>Mg(2+)</name>
        <dbReference type="ChEBI" id="CHEBI:18420"/>
        <label>2</label>
    </ligand>
</feature>
<feature type="active site" evidence="17">
    <location>
        <position position="13"/>
    </location>
</feature>
<comment type="cofactor">
    <cofactor evidence="1">
        <name>Mn(2+)</name>
        <dbReference type="ChEBI" id="CHEBI:29035"/>
    </cofactor>
</comment>
<evidence type="ECO:0000256" key="2">
    <source>
        <dbReference type="ARBA" id="ARBA00004496"/>
    </source>
</evidence>
<dbReference type="UniPathway" id="UPA00219"/>
<keyword evidence="14 16" id="KW-0961">Cell wall biogenesis/degradation</keyword>
<comment type="function">
    <text evidence="16">Cell wall formation.</text>
</comment>
<dbReference type="PROSITE" id="PS00844">
    <property type="entry name" value="DALA_DALA_LIGASE_2"/>
    <property type="match status" value="1"/>
</dbReference>
<dbReference type="GO" id="GO:0009252">
    <property type="term" value="P:peptidoglycan biosynthetic process"/>
    <property type="evidence" value="ECO:0007669"/>
    <property type="project" value="UniProtKB-UniRule"/>
</dbReference>
<dbReference type="Gene3D" id="3.40.50.20">
    <property type="match status" value="1"/>
</dbReference>
<dbReference type="InterPro" id="IPR016185">
    <property type="entry name" value="PreATP-grasp_dom_sf"/>
</dbReference>
<dbReference type="GO" id="GO:0005737">
    <property type="term" value="C:cytoplasm"/>
    <property type="evidence" value="ECO:0007669"/>
    <property type="project" value="UniProtKB-SubCell"/>
</dbReference>
<feature type="domain" description="ATP-grasp" evidence="20">
    <location>
        <begin position="99"/>
        <end position="296"/>
    </location>
</feature>
<dbReference type="GO" id="GO:0008360">
    <property type="term" value="P:regulation of cell shape"/>
    <property type="evidence" value="ECO:0007669"/>
    <property type="project" value="UniProtKB-KW"/>
</dbReference>
<evidence type="ECO:0000256" key="15">
    <source>
        <dbReference type="ARBA" id="ARBA00047614"/>
    </source>
</evidence>
<dbReference type="PROSITE" id="PS00843">
    <property type="entry name" value="DALA_DALA_LIGASE_1"/>
    <property type="match status" value="1"/>
</dbReference>
<name>A0A7C4AIZ4_9BACT</name>
<comment type="similarity">
    <text evidence="3 16">Belongs to the D-alanine--D-alanine ligase family.</text>
</comment>
<dbReference type="HAMAP" id="MF_00047">
    <property type="entry name" value="Dala_Dala_lig"/>
    <property type="match status" value="1"/>
</dbReference>
<evidence type="ECO:0000256" key="14">
    <source>
        <dbReference type="ARBA" id="ARBA00023316"/>
    </source>
</evidence>
<dbReference type="PANTHER" id="PTHR23132:SF23">
    <property type="entry name" value="D-ALANINE--D-ALANINE LIGASE B"/>
    <property type="match status" value="1"/>
</dbReference>
<proteinExistence type="inferred from homology"/>
<protein>
    <recommendedName>
        <fullName evidence="4 16">D-alanine--D-alanine ligase</fullName>
        <ecNumber evidence="4 16">6.3.2.4</ecNumber>
    </recommendedName>
    <alternativeName>
        <fullName evidence="16">D-Ala-D-Ala ligase</fullName>
    </alternativeName>
    <alternativeName>
        <fullName evidence="16">D-alanylalanine synthetase</fullName>
    </alternativeName>
</protein>
<dbReference type="EMBL" id="DTHO01000018">
    <property type="protein sequence ID" value="HGG99232.1"/>
    <property type="molecule type" value="Genomic_DNA"/>
</dbReference>
<evidence type="ECO:0000256" key="11">
    <source>
        <dbReference type="ARBA" id="ARBA00022960"/>
    </source>
</evidence>
<dbReference type="NCBIfam" id="NF002378">
    <property type="entry name" value="PRK01372.1"/>
    <property type="match status" value="1"/>
</dbReference>
<evidence type="ECO:0000256" key="3">
    <source>
        <dbReference type="ARBA" id="ARBA00010871"/>
    </source>
</evidence>
<feature type="active site" evidence="17">
    <location>
        <position position="274"/>
    </location>
</feature>
<dbReference type="SUPFAM" id="SSF52440">
    <property type="entry name" value="PreATP-grasp domain"/>
    <property type="match status" value="1"/>
</dbReference>
<dbReference type="Pfam" id="PF01820">
    <property type="entry name" value="Dala_Dala_lig_N"/>
    <property type="match status" value="1"/>
</dbReference>
<dbReference type="InterPro" id="IPR011095">
    <property type="entry name" value="Dala_Dala_lig_C"/>
</dbReference>
<gene>
    <name evidence="16" type="primary">ddl</name>
    <name evidence="21" type="ORF">ENV75_02095</name>
</gene>
<keyword evidence="13 18" id="KW-0464">Manganese</keyword>
<feature type="active site" evidence="17">
    <location>
        <position position="143"/>
    </location>
</feature>
<keyword evidence="12 16" id="KW-0573">Peptidoglycan synthesis</keyword>
<sequence length="304" mass="33481">MKVGVIAGGISSEREVSLRSGQAVFNALKELGYNVVFIDADRELCEKIKVEKIDIAFIVLHGGWGENGGIQGMLDVMGISYTGSGVLASALAMDKEATKKIFLYHDIPVPPFRVIYRQEYLSSAFVFKDVSLPCVVKPAQEGSSVGVSIVKNETELKFAFEEAFKYGERAIVEKFIEGKEIHIGVLGDRALGGVEVRPKKRFYDYEAKYTKGLTEYILPPEIDSALYEKLKTLGLKAHKALGCKGGTRVDMIVDRDGNPYVLEVNTIPGMTETSLLPKIASLAGYDFKSLVKEILELALKENEK</sequence>
<dbReference type="GO" id="GO:0046872">
    <property type="term" value="F:metal ion binding"/>
    <property type="evidence" value="ECO:0007669"/>
    <property type="project" value="UniProtKB-KW"/>
</dbReference>
<dbReference type="InterPro" id="IPR011127">
    <property type="entry name" value="Dala_Dala_lig_N"/>
</dbReference>
<comment type="caution">
    <text evidence="21">The sequence shown here is derived from an EMBL/GenBank/DDBJ whole genome shotgun (WGS) entry which is preliminary data.</text>
</comment>
<dbReference type="GO" id="GO:0008716">
    <property type="term" value="F:D-alanine-D-alanine ligase activity"/>
    <property type="evidence" value="ECO:0007669"/>
    <property type="project" value="UniProtKB-UniRule"/>
</dbReference>
<dbReference type="Gene3D" id="3.30.470.20">
    <property type="entry name" value="ATP-grasp fold, B domain"/>
    <property type="match status" value="1"/>
</dbReference>
<dbReference type="Pfam" id="PF07478">
    <property type="entry name" value="Dala_Dala_lig_C"/>
    <property type="match status" value="1"/>
</dbReference>
<evidence type="ECO:0000256" key="12">
    <source>
        <dbReference type="ARBA" id="ARBA00022984"/>
    </source>
</evidence>
<dbReference type="InterPro" id="IPR011761">
    <property type="entry name" value="ATP-grasp"/>
</dbReference>
<feature type="binding site" evidence="18">
    <location>
        <position position="265"/>
    </location>
    <ligand>
        <name>Mg(2+)</name>
        <dbReference type="ChEBI" id="CHEBI:18420"/>
        <label>2</label>
    </ligand>
</feature>
<evidence type="ECO:0000256" key="9">
    <source>
        <dbReference type="ARBA" id="ARBA00022840"/>
    </source>
</evidence>
<accession>A0A7C4AIZ4</accession>
<evidence type="ECO:0000256" key="4">
    <source>
        <dbReference type="ARBA" id="ARBA00012216"/>
    </source>
</evidence>
<evidence type="ECO:0000256" key="8">
    <source>
        <dbReference type="ARBA" id="ARBA00022741"/>
    </source>
</evidence>